<keyword evidence="3" id="KW-0813">Transport</keyword>
<evidence type="ECO:0000313" key="8">
    <source>
        <dbReference type="EMBL" id="MBF0596913.1"/>
    </source>
</evidence>
<dbReference type="PANTHER" id="PTHR30026">
    <property type="entry name" value="OUTER MEMBRANE PROTEIN TOLC"/>
    <property type="match status" value="1"/>
</dbReference>
<evidence type="ECO:0000256" key="4">
    <source>
        <dbReference type="ARBA" id="ARBA00022452"/>
    </source>
</evidence>
<evidence type="ECO:0000256" key="2">
    <source>
        <dbReference type="ARBA" id="ARBA00007613"/>
    </source>
</evidence>
<dbReference type="Gene3D" id="1.20.1600.10">
    <property type="entry name" value="Outer membrane efflux proteins (OEP)"/>
    <property type="match status" value="1"/>
</dbReference>
<evidence type="ECO:0000256" key="6">
    <source>
        <dbReference type="ARBA" id="ARBA00023136"/>
    </source>
</evidence>
<protein>
    <submittedName>
        <fullName evidence="8">TolC family protein</fullName>
    </submittedName>
</protein>
<organism evidence="8 9">
    <name type="scientific">Faecalibacter rhinopitheci</name>
    <dbReference type="NCBI Taxonomy" id="2779678"/>
    <lineage>
        <taxon>Bacteria</taxon>
        <taxon>Pseudomonadati</taxon>
        <taxon>Bacteroidota</taxon>
        <taxon>Flavobacteriia</taxon>
        <taxon>Flavobacteriales</taxon>
        <taxon>Weeksellaceae</taxon>
        <taxon>Faecalibacter</taxon>
    </lineage>
</organism>
<proteinExistence type="inferred from homology"/>
<dbReference type="InterPro" id="IPR051906">
    <property type="entry name" value="TolC-like"/>
</dbReference>
<dbReference type="GO" id="GO:0015562">
    <property type="term" value="F:efflux transmembrane transporter activity"/>
    <property type="evidence" value="ECO:0007669"/>
    <property type="project" value="InterPro"/>
</dbReference>
<dbReference type="PANTHER" id="PTHR30026:SF20">
    <property type="entry name" value="OUTER MEMBRANE PROTEIN TOLC"/>
    <property type="match status" value="1"/>
</dbReference>
<evidence type="ECO:0000256" key="5">
    <source>
        <dbReference type="ARBA" id="ARBA00022692"/>
    </source>
</evidence>
<dbReference type="GO" id="GO:0015288">
    <property type="term" value="F:porin activity"/>
    <property type="evidence" value="ECO:0007669"/>
    <property type="project" value="TreeGrafter"/>
</dbReference>
<evidence type="ECO:0000256" key="7">
    <source>
        <dbReference type="ARBA" id="ARBA00023237"/>
    </source>
</evidence>
<keyword evidence="4" id="KW-1134">Transmembrane beta strand</keyword>
<comment type="subcellular location">
    <subcellularLocation>
        <location evidence="1">Cell outer membrane</location>
    </subcellularLocation>
</comment>
<keyword evidence="5" id="KW-0812">Transmembrane</keyword>
<dbReference type="RefSeq" id="WP_194182465.1">
    <property type="nucleotide sequence ID" value="NZ_JADGIK010000003.1"/>
</dbReference>
<evidence type="ECO:0000313" key="9">
    <source>
        <dbReference type="Proteomes" id="UP000608754"/>
    </source>
</evidence>
<dbReference type="Proteomes" id="UP000608754">
    <property type="component" value="Unassembled WGS sequence"/>
</dbReference>
<comment type="caution">
    <text evidence="8">The sequence shown here is derived from an EMBL/GenBank/DDBJ whole genome shotgun (WGS) entry which is preliminary data.</text>
</comment>
<reference evidence="8" key="1">
    <citation type="submission" date="2020-10" db="EMBL/GenBank/DDBJ databases">
        <authorList>
            <person name="Lu T."/>
            <person name="Wang Q."/>
            <person name="Han X."/>
        </authorList>
    </citation>
    <scope>NUCLEOTIDE SEQUENCE</scope>
    <source>
        <strain evidence="8">WQ 117</strain>
    </source>
</reference>
<comment type="similarity">
    <text evidence="2">Belongs to the outer membrane factor (OMF) (TC 1.B.17) family.</text>
</comment>
<dbReference type="GO" id="GO:0009279">
    <property type="term" value="C:cell outer membrane"/>
    <property type="evidence" value="ECO:0007669"/>
    <property type="project" value="UniProtKB-SubCell"/>
</dbReference>
<keyword evidence="9" id="KW-1185">Reference proteome</keyword>
<evidence type="ECO:0000256" key="1">
    <source>
        <dbReference type="ARBA" id="ARBA00004442"/>
    </source>
</evidence>
<dbReference type="InterPro" id="IPR003423">
    <property type="entry name" value="OMP_efflux"/>
</dbReference>
<keyword evidence="7" id="KW-0998">Cell outer membrane</keyword>
<dbReference type="SUPFAM" id="SSF56954">
    <property type="entry name" value="Outer membrane efflux proteins (OEP)"/>
    <property type="match status" value="1"/>
</dbReference>
<sequence length="434" mass="49126">MKVNFIILQLFFTIGIAKAQDLLTVKDAVEIALANNYDIKLSRNDLEIAQENITYGNAGFLPNLTGNLTQNNNLQNINQTQSSGEVKSLKNAKNNSLNYGVSLGWTIFDGMGMFTRYDILKENQKKGDISLKRTILLRVSDVITNYYTIVEQKKFLEAIDENILITKERVRTAENRFTIGKASRLEVLNAQVNLNEDESNRLRQINSIKNLKIALNSLLVRDLMTEFDVEDEVIFDSDLIYEDLVNKAKNQNPDLQLIAINRTLAELELKRIKADRYPTVRLNAGYNFSESESSLGFTTNSNARGLNYGVTVALNIFDGFNQRRNEQIAKIQIQNADLQINQQDLVITTAMATAFQTYETNLALAKIEESNEQIAKRNLEITLDKFKIGTISAIEFRDAQENFINASARLNSAKLQTKLSEIQLKEIVGNIDFN</sequence>
<gene>
    <name evidence="8" type="ORF">IM532_05540</name>
</gene>
<keyword evidence="6" id="KW-0472">Membrane</keyword>
<dbReference type="EMBL" id="JADGIK010000003">
    <property type="protein sequence ID" value="MBF0596913.1"/>
    <property type="molecule type" value="Genomic_DNA"/>
</dbReference>
<name>A0A8J7FWM6_9FLAO</name>
<dbReference type="Pfam" id="PF02321">
    <property type="entry name" value="OEP"/>
    <property type="match status" value="2"/>
</dbReference>
<dbReference type="GO" id="GO:1990281">
    <property type="term" value="C:efflux pump complex"/>
    <property type="evidence" value="ECO:0007669"/>
    <property type="project" value="TreeGrafter"/>
</dbReference>
<dbReference type="AlphaFoldDB" id="A0A8J7FWM6"/>
<accession>A0A8J7FWM6</accession>
<evidence type="ECO:0000256" key="3">
    <source>
        <dbReference type="ARBA" id="ARBA00022448"/>
    </source>
</evidence>